<dbReference type="EMBL" id="CM002242">
    <property type="protein sequence ID" value="EAA30024.2"/>
    <property type="molecule type" value="Genomic_DNA"/>
</dbReference>
<dbReference type="PaxDb" id="5141-EFNCRP00000006747"/>
<proteinExistence type="predicted"/>
<dbReference type="InParanoid" id="Q7S3E0"/>
<name>Q7S3E0_NEUCR</name>
<feature type="transmembrane region" description="Helical" evidence="2">
    <location>
        <begin position="347"/>
        <end position="367"/>
    </location>
</feature>
<evidence type="ECO:0000313" key="4">
    <source>
        <dbReference type="Proteomes" id="UP000001805"/>
    </source>
</evidence>
<keyword evidence="2" id="KW-0812">Transmembrane</keyword>
<protein>
    <submittedName>
        <fullName evidence="3">Uncharacterized protein</fullName>
    </submittedName>
</protein>
<keyword evidence="2" id="KW-0472">Membrane</keyword>
<dbReference type="KEGG" id="ncr:NCU06913"/>
<feature type="transmembrane region" description="Helical" evidence="2">
    <location>
        <begin position="428"/>
        <end position="451"/>
    </location>
</feature>
<evidence type="ECO:0000256" key="1">
    <source>
        <dbReference type="SAM" id="MobiDB-lite"/>
    </source>
</evidence>
<feature type="transmembrane region" description="Helical" evidence="2">
    <location>
        <begin position="261"/>
        <end position="281"/>
    </location>
</feature>
<dbReference type="STRING" id="367110.Q7S3E0"/>
<dbReference type="VEuPathDB" id="FungiDB:NCU06913"/>
<organism evidence="3 4">
    <name type="scientific">Neurospora crassa (strain ATCC 24698 / 74-OR23-1A / CBS 708.71 / DSM 1257 / FGSC 987)</name>
    <dbReference type="NCBI Taxonomy" id="367110"/>
    <lineage>
        <taxon>Eukaryota</taxon>
        <taxon>Fungi</taxon>
        <taxon>Dikarya</taxon>
        <taxon>Ascomycota</taxon>
        <taxon>Pezizomycotina</taxon>
        <taxon>Sordariomycetes</taxon>
        <taxon>Sordariomycetidae</taxon>
        <taxon>Sordariales</taxon>
        <taxon>Sordariaceae</taxon>
        <taxon>Neurospora</taxon>
    </lineage>
</organism>
<sequence>MAEAEQFDWRDPGRNPLVTANLTLRGLEKRIKKPCDSDCAEAATRFLGYLRGTQDITGQQRHIKGKQFNMDWDLPVYRLDSFISSCTDDDTTKYTLGQATDWFIHTGDANLEHLVDHTLKTCPNKFCKSLKWEGNPDVSGIGVYAAFMVQAALATLFLLFYIRFYVKDVVDVNKPEEEPTLPKQLQDNDSPTDPQPTSQQHDDQPAAQKATKLFDPIAFRETADDCLEVFWTTCYVFAFTFVIAAIAFITQADKDSTGRVYSGYFTYLGAVNSIAVLICLWPWFPGRRKYPMLTFSGLTVLLCMMAVVSIKFFRISLGRNKTTFEARCLGTVHSAQTVQKLVKGTPYAVFALIVLWGGALLVIRIRTPKMTDKGKDTVLTLYLVLTGIFGGFLVLTSFVLVWLSLGFFHSLRQHAENLSGLSYAENDWGFGQVAAIVAWVPIFGQFSAIVIRGLARLLPVGARELFEPVPKDQRGTARVLAQALRNRKHQHTQRPASITAEAVPLSSLQRISHDEEDVGTTSAGAGSHAQ</sequence>
<accession>Q7S3E0</accession>
<dbReference type="HOGENOM" id="CLU_593250_0_0_1"/>
<keyword evidence="4" id="KW-1185">Reference proteome</keyword>
<dbReference type="RefSeq" id="XP_959260.2">
    <property type="nucleotide sequence ID" value="XM_954167.2"/>
</dbReference>
<evidence type="ECO:0000256" key="2">
    <source>
        <dbReference type="SAM" id="Phobius"/>
    </source>
</evidence>
<feature type="transmembrane region" description="Helical" evidence="2">
    <location>
        <begin position="229"/>
        <end position="249"/>
    </location>
</feature>
<keyword evidence="2" id="KW-1133">Transmembrane helix</keyword>
<dbReference type="GeneID" id="3875400"/>
<feature type="transmembrane region" description="Helical" evidence="2">
    <location>
        <begin position="141"/>
        <end position="162"/>
    </location>
</feature>
<feature type="transmembrane region" description="Helical" evidence="2">
    <location>
        <begin position="379"/>
        <end position="408"/>
    </location>
</feature>
<evidence type="ECO:0000313" key="3">
    <source>
        <dbReference type="EMBL" id="EAA30024.2"/>
    </source>
</evidence>
<dbReference type="AlphaFoldDB" id="Q7S3E0"/>
<feature type="region of interest" description="Disordered" evidence="1">
    <location>
        <begin position="177"/>
        <end position="205"/>
    </location>
</feature>
<gene>
    <name evidence="3" type="ORF">NCU06913</name>
</gene>
<dbReference type="Proteomes" id="UP000001805">
    <property type="component" value="Chromosome 7, Linkage Group VII"/>
</dbReference>
<feature type="transmembrane region" description="Helical" evidence="2">
    <location>
        <begin position="293"/>
        <end position="313"/>
    </location>
</feature>
<feature type="region of interest" description="Disordered" evidence="1">
    <location>
        <begin position="487"/>
        <end position="530"/>
    </location>
</feature>
<reference evidence="3 4" key="1">
    <citation type="journal article" date="2003" name="Nature">
        <title>The genome sequence of the filamentous fungus Neurospora crassa.</title>
        <authorList>
            <person name="Galagan J.E."/>
            <person name="Calvo S.E."/>
            <person name="Borkovich K.A."/>
            <person name="Selker E.U."/>
            <person name="Read N.D."/>
            <person name="Jaffe D."/>
            <person name="FitzHugh W."/>
            <person name="Ma L.J."/>
            <person name="Smirnov S."/>
            <person name="Purcell S."/>
            <person name="Rehman B."/>
            <person name="Elkins T."/>
            <person name="Engels R."/>
            <person name="Wang S."/>
            <person name="Nielsen C.B."/>
            <person name="Butler J."/>
            <person name="Endrizzi M."/>
            <person name="Qui D."/>
            <person name="Ianakiev P."/>
            <person name="Bell-Pedersen D."/>
            <person name="Nelson M.A."/>
            <person name="Werner-Washburne M."/>
            <person name="Selitrennikoff C.P."/>
            <person name="Kinsey J.A."/>
            <person name="Braun E.L."/>
            <person name="Zelter A."/>
            <person name="Schulte U."/>
            <person name="Kothe G.O."/>
            <person name="Jedd G."/>
            <person name="Mewes W."/>
            <person name="Staben C."/>
            <person name="Marcotte E."/>
            <person name="Greenberg D."/>
            <person name="Roy A."/>
            <person name="Foley K."/>
            <person name="Naylor J."/>
            <person name="Stange-Thomann N."/>
            <person name="Barrett R."/>
            <person name="Gnerre S."/>
            <person name="Kamal M."/>
            <person name="Kamvysselis M."/>
            <person name="Mauceli E."/>
            <person name="Bielke C."/>
            <person name="Rudd S."/>
            <person name="Frishman D."/>
            <person name="Krystofova S."/>
            <person name="Rasmussen C."/>
            <person name="Metzenberg R.L."/>
            <person name="Perkins D.D."/>
            <person name="Kroken S."/>
            <person name="Cogoni C."/>
            <person name="Macino G."/>
            <person name="Catcheside D."/>
            <person name="Li W."/>
            <person name="Pratt R.J."/>
            <person name="Osmani S.A."/>
            <person name="DeSouza C.P."/>
            <person name="Glass L."/>
            <person name="Orbach M.J."/>
            <person name="Berglund J.A."/>
            <person name="Voelker R."/>
            <person name="Yarden O."/>
            <person name="Plamann M."/>
            <person name="Seiler S."/>
            <person name="Dunlap J."/>
            <person name="Radford A."/>
            <person name="Aramayo R."/>
            <person name="Natvig D.O."/>
            <person name="Alex L.A."/>
            <person name="Mannhaupt G."/>
            <person name="Ebbole D.J."/>
            <person name="Freitag M."/>
            <person name="Paulsen I."/>
            <person name="Sachs M.S."/>
            <person name="Lander E.S."/>
            <person name="Nusbaum C."/>
            <person name="Birren B."/>
        </authorList>
    </citation>
    <scope>NUCLEOTIDE SEQUENCE [LARGE SCALE GENOMIC DNA]</scope>
    <source>
        <strain evidence="4">ATCC 24698 / 74-OR23-1A / CBS 708.71 / DSM 1257 / FGSC 987</strain>
    </source>
</reference>
<dbReference type="OrthoDB" id="4568251at2759"/>
<feature type="compositionally biased region" description="Polar residues" evidence="1">
    <location>
        <begin position="183"/>
        <end position="199"/>
    </location>
</feature>
<feature type="compositionally biased region" description="Polar residues" evidence="1">
    <location>
        <begin position="519"/>
        <end position="530"/>
    </location>
</feature>